<dbReference type="GO" id="GO:0003676">
    <property type="term" value="F:nucleic acid binding"/>
    <property type="evidence" value="ECO:0007669"/>
    <property type="project" value="InterPro"/>
</dbReference>
<dbReference type="EMBL" id="QPJK01000003">
    <property type="protein sequence ID" value="RCW72569.1"/>
    <property type="molecule type" value="Genomic_DNA"/>
</dbReference>
<evidence type="ECO:0000256" key="1">
    <source>
        <dbReference type="PIRSR" id="PIRSR640255-1"/>
    </source>
</evidence>
<evidence type="ECO:0000313" key="6">
    <source>
        <dbReference type="EMBL" id="RCW72569.1"/>
    </source>
</evidence>
<organism evidence="6 7">
    <name type="scientific">Pseudorhodoferax soli</name>
    <dbReference type="NCBI Taxonomy" id="545864"/>
    <lineage>
        <taxon>Bacteria</taxon>
        <taxon>Pseudomonadati</taxon>
        <taxon>Pseudomonadota</taxon>
        <taxon>Betaproteobacteria</taxon>
        <taxon>Burkholderiales</taxon>
        <taxon>Comamonadaceae</taxon>
    </lineage>
</organism>
<dbReference type="InterPro" id="IPR044925">
    <property type="entry name" value="His-Me_finger_sf"/>
</dbReference>
<evidence type="ECO:0000259" key="5">
    <source>
        <dbReference type="SMART" id="SM00892"/>
    </source>
</evidence>
<feature type="domain" description="ENPP1-3/EXOG-like endonuclease/phosphodiesterase" evidence="4">
    <location>
        <begin position="56"/>
        <end position="253"/>
    </location>
</feature>
<evidence type="ECO:0000259" key="4">
    <source>
        <dbReference type="SMART" id="SM00477"/>
    </source>
</evidence>
<proteinExistence type="predicted"/>
<feature type="signal peptide" evidence="3">
    <location>
        <begin position="1"/>
        <end position="26"/>
    </location>
</feature>
<feature type="binding site" evidence="2">
    <location>
        <position position="156"/>
    </location>
    <ligand>
        <name>Mg(2+)</name>
        <dbReference type="ChEBI" id="CHEBI:18420"/>
        <note>catalytic</note>
    </ligand>
</feature>
<keyword evidence="6" id="KW-0540">Nuclease</keyword>
<dbReference type="PANTHER" id="PTHR13966:SF5">
    <property type="entry name" value="ENDONUCLEASE G, MITOCHONDRIAL"/>
    <property type="match status" value="1"/>
</dbReference>
<dbReference type="InterPro" id="IPR001604">
    <property type="entry name" value="Endo_G_ENPP1-like_dom"/>
</dbReference>
<feature type="active site" description="Proton acceptor" evidence="1">
    <location>
        <position position="126"/>
    </location>
</feature>
<evidence type="ECO:0000313" key="7">
    <source>
        <dbReference type="Proteomes" id="UP000252884"/>
    </source>
</evidence>
<feature type="domain" description="DNA/RNA non-specific endonuclease/pyrophosphatase/phosphodiesterase" evidence="5">
    <location>
        <begin position="55"/>
        <end position="253"/>
    </location>
</feature>
<dbReference type="SUPFAM" id="SSF54060">
    <property type="entry name" value="His-Me finger endonucleases"/>
    <property type="match status" value="1"/>
</dbReference>
<dbReference type="GO" id="GO:0000014">
    <property type="term" value="F:single-stranded DNA endodeoxyribonuclease activity"/>
    <property type="evidence" value="ECO:0007669"/>
    <property type="project" value="TreeGrafter"/>
</dbReference>
<keyword evidence="6" id="KW-0378">Hydrolase</keyword>
<accession>A0A368XYN0</accession>
<dbReference type="AlphaFoldDB" id="A0A368XYN0"/>
<dbReference type="SMART" id="SM00477">
    <property type="entry name" value="NUC"/>
    <property type="match status" value="1"/>
</dbReference>
<dbReference type="OrthoDB" id="9811262at2"/>
<gene>
    <name evidence="6" type="ORF">DES41_103175</name>
</gene>
<dbReference type="InterPro" id="IPR040255">
    <property type="entry name" value="Non-specific_endonuclease"/>
</dbReference>
<dbReference type="Pfam" id="PF01223">
    <property type="entry name" value="Endonuclease_NS"/>
    <property type="match status" value="1"/>
</dbReference>
<evidence type="ECO:0000256" key="3">
    <source>
        <dbReference type="SAM" id="SignalP"/>
    </source>
</evidence>
<keyword evidence="2" id="KW-0479">Metal-binding</keyword>
<dbReference type="PANTHER" id="PTHR13966">
    <property type="entry name" value="ENDONUCLEASE RELATED"/>
    <property type="match status" value="1"/>
</dbReference>
<dbReference type="GO" id="GO:0004521">
    <property type="term" value="F:RNA endonuclease activity"/>
    <property type="evidence" value="ECO:0007669"/>
    <property type="project" value="TreeGrafter"/>
</dbReference>
<feature type="chain" id="PRO_5016892537" evidence="3">
    <location>
        <begin position="27"/>
        <end position="253"/>
    </location>
</feature>
<dbReference type="Proteomes" id="UP000252884">
    <property type="component" value="Unassembled WGS sequence"/>
</dbReference>
<keyword evidence="6" id="KW-0255">Endonuclease</keyword>
<keyword evidence="3" id="KW-0732">Signal</keyword>
<protein>
    <submittedName>
        <fullName evidence="6">Endonuclease G</fullName>
    </submittedName>
</protein>
<sequence length="253" mass="28210">MHAVKQSLRIGLATVGLALSSLPAQAAFDGCLALFVQRHVPQLPQGFAHATRPLCFDGFAILYSATSKTPVYAVERLNRHDFEDATRRKRGRNPFYEEARLPRAERATLQDYRATLAGGQRMDRGHVVPAGDMTQARGFAQSFSLANMVPQVPAANQGPWNRIEQDTRQYVRRARGDVYVITGPVYGPRPARLGPGQVWVPDAMFKLVYDASSNRAWAHWLDNSADARVQRPISYEVLTRRLGMRLLPGAPED</sequence>
<dbReference type="GO" id="GO:0046872">
    <property type="term" value="F:metal ion binding"/>
    <property type="evidence" value="ECO:0007669"/>
    <property type="project" value="UniProtKB-KW"/>
</dbReference>
<dbReference type="InterPro" id="IPR044929">
    <property type="entry name" value="DNA/RNA_non-sp_Endonuclease_sf"/>
</dbReference>
<reference evidence="6 7" key="1">
    <citation type="submission" date="2018-07" db="EMBL/GenBank/DDBJ databases">
        <title>Genomic Encyclopedia of Type Strains, Phase IV (KMG-IV): sequencing the most valuable type-strain genomes for metagenomic binning, comparative biology and taxonomic classification.</title>
        <authorList>
            <person name="Goeker M."/>
        </authorList>
    </citation>
    <scope>NUCLEOTIDE SEQUENCE [LARGE SCALE GENOMIC DNA]</scope>
    <source>
        <strain evidence="6 7">DSM 21634</strain>
    </source>
</reference>
<dbReference type="Gene3D" id="3.40.570.10">
    <property type="entry name" value="Extracellular Endonuclease, subunit A"/>
    <property type="match status" value="1"/>
</dbReference>
<dbReference type="InterPro" id="IPR020821">
    <property type="entry name" value="ENPP1-3/EXOG-like_nuc-like"/>
</dbReference>
<comment type="caution">
    <text evidence="6">The sequence shown here is derived from an EMBL/GenBank/DDBJ whole genome shotgun (WGS) entry which is preliminary data.</text>
</comment>
<keyword evidence="7" id="KW-1185">Reference proteome</keyword>
<name>A0A368XYN0_9BURK</name>
<dbReference type="SMART" id="SM00892">
    <property type="entry name" value="Endonuclease_NS"/>
    <property type="match status" value="1"/>
</dbReference>
<evidence type="ECO:0000256" key="2">
    <source>
        <dbReference type="PIRSR" id="PIRSR640255-2"/>
    </source>
</evidence>